<evidence type="ECO:0000256" key="1">
    <source>
        <dbReference type="SAM" id="Phobius"/>
    </source>
</evidence>
<keyword evidence="1" id="KW-1133">Transmembrane helix</keyword>
<evidence type="ECO:0000313" key="2">
    <source>
        <dbReference type="EMBL" id="ORE19661.1"/>
    </source>
</evidence>
<feature type="transmembrane region" description="Helical" evidence="1">
    <location>
        <begin position="53"/>
        <end position="75"/>
    </location>
</feature>
<keyword evidence="1" id="KW-0472">Membrane</keyword>
<name>A0A1X0S669_RHIZD</name>
<dbReference type="EMBL" id="KV921306">
    <property type="protein sequence ID" value="ORE19661.1"/>
    <property type="molecule type" value="Genomic_DNA"/>
</dbReference>
<accession>A0A1X0S669</accession>
<dbReference type="Proteomes" id="UP000242381">
    <property type="component" value="Unassembled WGS sequence"/>
</dbReference>
<keyword evidence="1" id="KW-0812">Transmembrane</keyword>
<feature type="transmembrane region" description="Helical" evidence="1">
    <location>
        <begin position="87"/>
        <end position="106"/>
    </location>
</feature>
<protein>
    <submittedName>
        <fullName evidence="2">Uncharacterized protein</fullName>
    </submittedName>
</protein>
<gene>
    <name evidence="2" type="ORF">BCV71DRAFT_233838</name>
</gene>
<organism evidence="2 3">
    <name type="scientific">Rhizopus microsporus</name>
    <dbReference type="NCBI Taxonomy" id="58291"/>
    <lineage>
        <taxon>Eukaryota</taxon>
        <taxon>Fungi</taxon>
        <taxon>Fungi incertae sedis</taxon>
        <taxon>Mucoromycota</taxon>
        <taxon>Mucoromycotina</taxon>
        <taxon>Mucoromycetes</taxon>
        <taxon>Mucorales</taxon>
        <taxon>Mucorineae</taxon>
        <taxon>Rhizopodaceae</taxon>
        <taxon>Rhizopus</taxon>
    </lineage>
</organism>
<feature type="transmembrane region" description="Helical" evidence="1">
    <location>
        <begin position="12"/>
        <end position="33"/>
    </location>
</feature>
<dbReference type="VEuPathDB" id="FungiDB:BCV72DRAFT_221305"/>
<proteinExistence type="predicted"/>
<sequence length="147" mass="16770">MPSLLFINITRYAVLILSLFCLGCHFTQCFLLSKYQQKTHIPGWLNAGHWQYLNWYITLCISMLSSFAICTHATCCRRGHILRGDKCLSIVNSILLIATVLATTFLSGQEPWTNGIVEFKRPARGLITYCSTLNQQTDATYPILYQR</sequence>
<dbReference type="AlphaFoldDB" id="A0A1X0S669"/>
<reference evidence="2 3" key="1">
    <citation type="journal article" date="2016" name="Proc. Natl. Acad. Sci. U.S.A.">
        <title>Lipid metabolic changes in an early divergent fungus govern the establishment of a mutualistic symbiosis with endobacteria.</title>
        <authorList>
            <person name="Lastovetsky O.A."/>
            <person name="Gaspar M.L."/>
            <person name="Mondo S.J."/>
            <person name="LaButti K.M."/>
            <person name="Sandor L."/>
            <person name="Grigoriev I.V."/>
            <person name="Henry S.A."/>
            <person name="Pawlowska T.E."/>
        </authorList>
    </citation>
    <scope>NUCLEOTIDE SEQUENCE [LARGE SCALE GENOMIC DNA]</scope>
    <source>
        <strain evidence="2 3">ATCC 11559</strain>
    </source>
</reference>
<evidence type="ECO:0000313" key="3">
    <source>
        <dbReference type="Proteomes" id="UP000242381"/>
    </source>
</evidence>